<proteinExistence type="predicted"/>
<name>A0A059A9Z3_EUCGR</name>
<dbReference type="AlphaFoldDB" id="A0A059A9Z3"/>
<organism evidence="1">
    <name type="scientific">Eucalyptus grandis</name>
    <name type="common">Flooded gum</name>
    <dbReference type="NCBI Taxonomy" id="71139"/>
    <lineage>
        <taxon>Eukaryota</taxon>
        <taxon>Viridiplantae</taxon>
        <taxon>Streptophyta</taxon>
        <taxon>Embryophyta</taxon>
        <taxon>Tracheophyta</taxon>
        <taxon>Spermatophyta</taxon>
        <taxon>Magnoliopsida</taxon>
        <taxon>eudicotyledons</taxon>
        <taxon>Gunneridae</taxon>
        <taxon>Pentapetalae</taxon>
        <taxon>rosids</taxon>
        <taxon>malvids</taxon>
        <taxon>Myrtales</taxon>
        <taxon>Myrtaceae</taxon>
        <taxon>Myrtoideae</taxon>
        <taxon>Eucalypteae</taxon>
        <taxon>Eucalyptus</taxon>
    </lineage>
</organism>
<gene>
    <name evidence="1" type="ORF">EUGRSUZ_J00009</name>
</gene>
<accession>A0A059A9Z3</accession>
<protein>
    <submittedName>
        <fullName evidence="1">Uncharacterized protein</fullName>
    </submittedName>
</protein>
<evidence type="ECO:0000313" key="1">
    <source>
        <dbReference type="EMBL" id="KCW50200.1"/>
    </source>
</evidence>
<sequence length="72" mass="8609">MYIKSFHMTQNRDFTRPPFKKVEKTKENSSQKRKKFFVPIKAVVYSMNSSSVMYVIYDRWSVGIFLLISHVI</sequence>
<dbReference type="EMBL" id="KK198762">
    <property type="protein sequence ID" value="KCW50200.1"/>
    <property type="molecule type" value="Genomic_DNA"/>
</dbReference>
<dbReference type="Gramene" id="KCW50200">
    <property type="protein sequence ID" value="KCW50200"/>
    <property type="gene ID" value="EUGRSUZ_J00009"/>
</dbReference>
<reference evidence="1" key="1">
    <citation type="submission" date="2013-07" db="EMBL/GenBank/DDBJ databases">
        <title>The genome of Eucalyptus grandis.</title>
        <authorList>
            <person name="Schmutz J."/>
            <person name="Hayes R."/>
            <person name="Myburg A."/>
            <person name="Tuskan G."/>
            <person name="Grattapaglia D."/>
            <person name="Rokhsar D.S."/>
        </authorList>
    </citation>
    <scope>NUCLEOTIDE SEQUENCE</scope>
    <source>
        <tissue evidence="1">Leaf extractions</tissue>
    </source>
</reference>
<dbReference type="InParanoid" id="A0A059A9Z3"/>